<evidence type="ECO:0000313" key="2">
    <source>
        <dbReference type="EMBL" id="KJZ69491.1"/>
    </source>
</evidence>
<evidence type="ECO:0000313" key="3">
    <source>
        <dbReference type="Proteomes" id="UP000054481"/>
    </source>
</evidence>
<proteinExistence type="predicted"/>
<dbReference type="OrthoDB" id="2590867at2759"/>
<feature type="region of interest" description="Disordered" evidence="1">
    <location>
        <begin position="79"/>
        <end position="205"/>
    </location>
</feature>
<dbReference type="EMBL" id="KQ030711">
    <property type="protein sequence ID" value="KJZ69491.1"/>
    <property type="molecule type" value="Genomic_DNA"/>
</dbReference>
<organism evidence="2 3">
    <name type="scientific">Hirsutella minnesotensis 3608</name>
    <dbReference type="NCBI Taxonomy" id="1043627"/>
    <lineage>
        <taxon>Eukaryota</taxon>
        <taxon>Fungi</taxon>
        <taxon>Dikarya</taxon>
        <taxon>Ascomycota</taxon>
        <taxon>Pezizomycotina</taxon>
        <taxon>Sordariomycetes</taxon>
        <taxon>Hypocreomycetidae</taxon>
        <taxon>Hypocreales</taxon>
        <taxon>Ophiocordycipitaceae</taxon>
        <taxon>Hirsutella</taxon>
    </lineage>
</organism>
<dbReference type="PANTHER" id="PTHR39606">
    <property type="entry name" value="SURFACE PROTEIN, PUTATIVE-RELATED"/>
    <property type="match status" value="1"/>
</dbReference>
<keyword evidence="3" id="KW-1185">Reference proteome</keyword>
<accession>A0A0F7ZFP3</accession>
<sequence>MEGIHTSARQENIRGPAPNTTGPHRHDTLNRLDPAVESGSNRVQVTRSGATGSDPGYGRAFAGENMNQTAITGAVQVPPATQGATHGPVHSSTLANKLDPRVDISRQVAAGTVPSGTAPASPGISSAPTANVREGTYGPHSTRVGNAMDPTVDSDLDGRAQVPLQQGAAGGYPGPAPKTAGPHRFDFANKLDPTVNAKPKKSDII</sequence>
<name>A0A0F7ZFP3_9HYPO</name>
<feature type="region of interest" description="Disordered" evidence="1">
    <location>
        <begin position="1"/>
        <end position="65"/>
    </location>
</feature>
<gene>
    <name evidence="2" type="ORF">HIM_11120</name>
</gene>
<reference evidence="2 3" key="1">
    <citation type="journal article" date="2014" name="Genome Biol. Evol.">
        <title>Comparative genomics and transcriptomics analyses reveal divergent lifestyle features of nematode endoparasitic fungus Hirsutella minnesotensis.</title>
        <authorList>
            <person name="Lai Y."/>
            <person name="Liu K."/>
            <person name="Zhang X."/>
            <person name="Zhang X."/>
            <person name="Li K."/>
            <person name="Wang N."/>
            <person name="Shu C."/>
            <person name="Wu Y."/>
            <person name="Wang C."/>
            <person name="Bushley K.E."/>
            <person name="Xiang M."/>
            <person name="Liu X."/>
        </authorList>
    </citation>
    <scope>NUCLEOTIDE SEQUENCE [LARGE SCALE GENOMIC DNA]</scope>
    <source>
        <strain evidence="2 3">3608</strain>
    </source>
</reference>
<protein>
    <submittedName>
        <fullName evidence="2">Uncharacterized protein</fullName>
    </submittedName>
</protein>
<dbReference type="Proteomes" id="UP000054481">
    <property type="component" value="Unassembled WGS sequence"/>
</dbReference>
<feature type="compositionally biased region" description="Polar residues" evidence="1">
    <location>
        <begin position="38"/>
        <end position="51"/>
    </location>
</feature>
<dbReference type="AlphaFoldDB" id="A0A0F7ZFP3"/>
<dbReference type="PANTHER" id="PTHR39606:SF1">
    <property type="entry name" value="CELL SURFACE PROTEIN"/>
    <property type="match status" value="1"/>
</dbReference>
<evidence type="ECO:0000256" key="1">
    <source>
        <dbReference type="SAM" id="MobiDB-lite"/>
    </source>
</evidence>